<accession>A0ABS1CBY0</accession>
<sequence>MANLPALADAVGIAATAQSDRLLVTAAAATSVPLQVAAEQAALRLAPLSPIRCARSTCMSPADTNARGMASC</sequence>
<organism evidence="1 2">
    <name type="scientific">Thiohalocapsa halophila</name>
    <dbReference type="NCBI Taxonomy" id="69359"/>
    <lineage>
        <taxon>Bacteria</taxon>
        <taxon>Pseudomonadati</taxon>
        <taxon>Pseudomonadota</taxon>
        <taxon>Gammaproteobacteria</taxon>
        <taxon>Chromatiales</taxon>
        <taxon>Chromatiaceae</taxon>
        <taxon>Thiohalocapsa</taxon>
    </lineage>
</organism>
<dbReference type="Proteomes" id="UP000748752">
    <property type="component" value="Unassembled WGS sequence"/>
</dbReference>
<keyword evidence="2" id="KW-1185">Reference proteome</keyword>
<proteinExistence type="predicted"/>
<reference evidence="1 2" key="1">
    <citation type="journal article" date="2020" name="Microorganisms">
        <title>Osmotic Adaptation and Compatible Solute Biosynthesis of Phototrophic Bacteria as Revealed from Genome Analyses.</title>
        <authorList>
            <person name="Imhoff J.F."/>
            <person name="Rahn T."/>
            <person name="Kunzel S."/>
            <person name="Keller A."/>
            <person name="Neulinger S.C."/>
        </authorList>
    </citation>
    <scope>NUCLEOTIDE SEQUENCE [LARGE SCALE GENOMIC DNA]</scope>
    <source>
        <strain evidence="1 2">DSM 6210</strain>
    </source>
</reference>
<dbReference type="EMBL" id="NRRV01000002">
    <property type="protein sequence ID" value="MBK1629417.1"/>
    <property type="molecule type" value="Genomic_DNA"/>
</dbReference>
<dbReference type="RefSeq" id="WP_200233344.1">
    <property type="nucleotide sequence ID" value="NZ_NRRV01000002.1"/>
</dbReference>
<evidence type="ECO:0000313" key="1">
    <source>
        <dbReference type="EMBL" id="MBK1629417.1"/>
    </source>
</evidence>
<protein>
    <submittedName>
        <fullName evidence="1">Uncharacterized protein</fullName>
    </submittedName>
</protein>
<evidence type="ECO:0000313" key="2">
    <source>
        <dbReference type="Proteomes" id="UP000748752"/>
    </source>
</evidence>
<name>A0ABS1CBY0_9GAMM</name>
<gene>
    <name evidence="1" type="ORF">CKO31_01430</name>
</gene>
<comment type="caution">
    <text evidence="1">The sequence shown here is derived from an EMBL/GenBank/DDBJ whole genome shotgun (WGS) entry which is preliminary data.</text>
</comment>